<evidence type="ECO:0000256" key="2">
    <source>
        <dbReference type="SAM" id="Phobius"/>
    </source>
</evidence>
<name>A0A6C0EEJ8_9ZZZZ</name>
<dbReference type="AlphaFoldDB" id="A0A6C0EEJ8"/>
<dbReference type="EMBL" id="MN739824">
    <property type="protein sequence ID" value="QHT27564.1"/>
    <property type="molecule type" value="Genomic_DNA"/>
</dbReference>
<accession>A0A6C0EEJ8</accession>
<keyword evidence="2" id="KW-0812">Transmembrane</keyword>
<organism evidence="3">
    <name type="scientific">viral metagenome</name>
    <dbReference type="NCBI Taxonomy" id="1070528"/>
    <lineage>
        <taxon>unclassified sequences</taxon>
        <taxon>metagenomes</taxon>
        <taxon>organismal metagenomes</taxon>
    </lineage>
</organism>
<protein>
    <submittedName>
        <fullName evidence="3">Uncharacterized protein</fullName>
    </submittedName>
</protein>
<keyword evidence="2" id="KW-0472">Membrane</keyword>
<reference evidence="3" key="1">
    <citation type="journal article" date="2020" name="Nature">
        <title>Giant virus diversity and host interactions through global metagenomics.</title>
        <authorList>
            <person name="Schulz F."/>
            <person name="Roux S."/>
            <person name="Paez-Espino D."/>
            <person name="Jungbluth S."/>
            <person name="Walsh D.A."/>
            <person name="Denef V.J."/>
            <person name="McMahon K.D."/>
            <person name="Konstantinidis K.T."/>
            <person name="Eloe-Fadrosh E.A."/>
            <person name="Kyrpides N.C."/>
            <person name="Woyke T."/>
        </authorList>
    </citation>
    <scope>NUCLEOTIDE SEQUENCE</scope>
    <source>
        <strain evidence="3">GVMAG-M-3300023179-33</strain>
    </source>
</reference>
<feature type="transmembrane region" description="Helical" evidence="2">
    <location>
        <begin position="174"/>
        <end position="193"/>
    </location>
</feature>
<sequence>MVLMNNANNANDMNGLEINNLLTSFNEFDPKNNEIRLIEKETKEKIKLKQNKYKEYKDALDVLSFEFNENLKNFEWYFIAYSKFPDFPEYSSNYYRIKNRLDSILNEMKLISVDIQKNIDYLNEISRILNIELDIYRKENKRLENKVENVESVDTTSQGLINDYTDLYKNQRSFNIGMLITFVIAFLIMRRIFSNKSNNLQPPSSSQT</sequence>
<proteinExistence type="predicted"/>
<evidence type="ECO:0000313" key="3">
    <source>
        <dbReference type="EMBL" id="QHT27564.1"/>
    </source>
</evidence>
<evidence type="ECO:0000256" key="1">
    <source>
        <dbReference type="SAM" id="Coils"/>
    </source>
</evidence>
<keyword evidence="1" id="KW-0175">Coiled coil</keyword>
<feature type="coiled-coil region" evidence="1">
    <location>
        <begin position="126"/>
        <end position="153"/>
    </location>
</feature>
<keyword evidence="2" id="KW-1133">Transmembrane helix</keyword>